<comment type="similarity">
    <text evidence="8">Belongs to the bacterial ring-hydroxylating dioxygenase ferredoxin component family.</text>
</comment>
<accession>A0A0A1YR72</accession>
<dbReference type="Pfam" id="PF00355">
    <property type="entry name" value="Rieske"/>
    <property type="match status" value="1"/>
</dbReference>
<dbReference type="OrthoDB" id="9800167at2"/>
<evidence type="ECO:0000259" key="9">
    <source>
        <dbReference type="PROSITE" id="PS51296"/>
    </source>
</evidence>
<keyword evidence="5" id="KW-0249">Electron transport</keyword>
<dbReference type="InterPro" id="IPR017941">
    <property type="entry name" value="Rieske_2Fe-2S"/>
</dbReference>
<dbReference type="CDD" id="cd03528">
    <property type="entry name" value="Rieske_RO_ferredoxin"/>
    <property type="match status" value="1"/>
</dbReference>
<keyword evidence="2" id="KW-0001">2Fe-2S</keyword>
<dbReference type="RefSeq" id="WP_025164641.1">
    <property type="nucleotide sequence ID" value="NZ_AWSQ01000001.1"/>
</dbReference>
<dbReference type="STRING" id="1395571.TMS3_0107685"/>
<keyword evidence="1" id="KW-0813">Transport</keyword>
<dbReference type="Gene3D" id="2.102.10.10">
    <property type="entry name" value="Rieske [2Fe-2S] iron-sulphur domain"/>
    <property type="match status" value="1"/>
</dbReference>
<dbReference type="AlphaFoldDB" id="A0A0A1YR72"/>
<dbReference type="EMBL" id="AWSQ01000001">
    <property type="protein sequence ID" value="KFX71783.1"/>
    <property type="molecule type" value="Genomic_DNA"/>
</dbReference>
<evidence type="ECO:0000313" key="11">
    <source>
        <dbReference type="Proteomes" id="UP000030063"/>
    </source>
</evidence>
<evidence type="ECO:0000256" key="2">
    <source>
        <dbReference type="ARBA" id="ARBA00022714"/>
    </source>
</evidence>
<dbReference type="InterPro" id="IPR036922">
    <property type="entry name" value="Rieske_2Fe-2S_sf"/>
</dbReference>
<dbReference type="GO" id="GO:0051537">
    <property type="term" value="F:2 iron, 2 sulfur cluster binding"/>
    <property type="evidence" value="ECO:0007669"/>
    <property type="project" value="UniProtKB-KW"/>
</dbReference>
<keyword evidence="4" id="KW-0058">Aromatic hydrocarbons catabolism</keyword>
<comment type="caution">
    <text evidence="10">The sequence shown here is derived from an EMBL/GenBank/DDBJ whole genome shotgun (WGS) entry which is preliminary data.</text>
</comment>
<dbReference type="Proteomes" id="UP000030063">
    <property type="component" value="Unassembled WGS sequence"/>
</dbReference>
<dbReference type="PROSITE" id="PS51296">
    <property type="entry name" value="RIESKE"/>
    <property type="match status" value="1"/>
</dbReference>
<evidence type="ECO:0000256" key="5">
    <source>
        <dbReference type="ARBA" id="ARBA00022982"/>
    </source>
</evidence>
<dbReference type="GO" id="GO:0046872">
    <property type="term" value="F:metal ion binding"/>
    <property type="evidence" value="ECO:0007669"/>
    <property type="project" value="UniProtKB-KW"/>
</dbReference>
<name>A0A0A1YR72_9PSED</name>
<proteinExistence type="inferred from homology"/>
<dbReference type="eggNOG" id="COG2146">
    <property type="taxonomic scope" value="Bacteria"/>
</dbReference>
<feature type="domain" description="Rieske" evidence="9">
    <location>
        <begin position="10"/>
        <end position="107"/>
    </location>
</feature>
<organism evidence="10 11">
    <name type="scientific">Pseudomonas taeanensis MS-3</name>
    <dbReference type="NCBI Taxonomy" id="1395571"/>
    <lineage>
        <taxon>Bacteria</taxon>
        <taxon>Pseudomonadati</taxon>
        <taxon>Pseudomonadota</taxon>
        <taxon>Gammaproteobacteria</taxon>
        <taxon>Pseudomonadales</taxon>
        <taxon>Pseudomonadaceae</taxon>
        <taxon>Pseudomonas</taxon>
    </lineage>
</organism>
<protein>
    <submittedName>
        <fullName evidence="10">(2Fe-2S)-binding protein</fullName>
    </submittedName>
</protein>
<keyword evidence="11" id="KW-1185">Reference proteome</keyword>
<dbReference type="PANTHER" id="PTHR21496">
    <property type="entry name" value="FERREDOXIN-RELATED"/>
    <property type="match status" value="1"/>
</dbReference>
<keyword evidence="3" id="KW-0479">Metal-binding</keyword>
<reference evidence="10 11" key="1">
    <citation type="journal article" date="2014" name="Genome Announc.">
        <title>Draft Genome Sequence of Petroleum Oil-Degrading Marine Bacterium Pseudomonas taeanensis Strain MS-3, Isolated from a Crude Oil-Contaminated Seashore.</title>
        <authorList>
            <person name="Lee S.Y."/>
            <person name="Kim S.H."/>
            <person name="Lee D.G."/>
            <person name="Shin S."/>
            <person name="Yun S.H."/>
            <person name="Choi C.W."/>
            <person name="Chung Y.H."/>
            <person name="Choi J.S."/>
            <person name="Kahng H.Y."/>
            <person name="Kim S.I."/>
        </authorList>
    </citation>
    <scope>NUCLEOTIDE SEQUENCE [LARGE SCALE GENOMIC DNA]</scope>
    <source>
        <strain evidence="10 11">MS-3</strain>
    </source>
</reference>
<gene>
    <name evidence="10" type="ORF">TMS3_0107685</name>
</gene>
<evidence type="ECO:0000256" key="3">
    <source>
        <dbReference type="ARBA" id="ARBA00022723"/>
    </source>
</evidence>
<dbReference type="SUPFAM" id="SSF50022">
    <property type="entry name" value="ISP domain"/>
    <property type="match status" value="1"/>
</dbReference>
<evidence type="ECO:0000256" key="4">
    <source>
        <dbReference type="ARBA" id="ARBA00022797"/>
    </source>
</evidence>
<keyword evidence="6" id="KW-0408">Iron</keyword>
<evidence type="ECO:0000256" key="8">
    <source>
        <dbReference type="ARBA" id="ARBA00038001"/>
    </source>
</evidence>
<dbReference type="PANTHER" id="PTHR21496:SF23">
    <property type="entry name" value="3-PHENYLPROPIONATE_CINNAMIC ACID DIOXYGENASE FERREDOXIN SUBUNIT"/>
    <property type="match status" value="1"/>
</dbReference>
<sequence>MDLVVNVSRFFVCVADELGNNEIHQVTPPGLGPVAVYRVENAFYATDDICSHGQASLSEGEVDEDCVVECPWHGGTFDIRTGEALSFPCVLPVKVYPVSVEDGNVYLDLGAGEVKL</sequence>
<evidence type="ECO:0000256" key="6">
    <source>
        <dbReference type="ARBA" id="ARBA00023004"/>
    </source>
</evidence>
<evidence type="ECO:0000256" key="7">
    <source>
        <dbReference type="ARBA" id="ARBA00023014"/>
    </source>
</evidence>
<evidence type="ECO:0000256" key="1">
    <source>
        <dbReference type="ARBA" id="ARBA00022448"/>
    </source>
</evidence>
<keyword evidence="7" id="KW-0411">Iron-sulfur</keyword>
<evidence type="ECO:0000313" key="10">
    <source>
        <dbReference type="EMBL" id="KFX71783.1"/>
    </source>
</evidence>